<dbReference type="InterPro" id="IPR036291">
    <property type="entry name" value="NAD(P)-bd_dom_sf"/>
</dbReference>
<proteinExistence type="predicted"/>
<sequence length="325" mass="34701">MSKRALVTGGAGFIGSHVADLYIERGYSVTVLDNFASGTRANVPAKAELVEGDITSPDAARLVREGGFDAISHLAAQIDVRKSVTDPAYDATVNIGGTLNLLEAVRQSGRATRFIFSSTGGAIYGDFVTPPNVEDYPKDPESPYGIAKLGAELYMAYYARVHGLDTVALRYANVYGPRQNPHGEAGVVAIFCDRILSGQPLTVFGQGKLTRDYVYVGDVARANLAAAERPLPKAGRLDTRAFNVGTGVETTVERLARILMQAGNTEVPLNPQPSRPGEQQRSAVKIDRAAEVLGWKPEVDIETGLRRTFEFFAARRAGAAAGASA</sequence>
<dbReference type="Gene3D" id="3.40.50.720">
    <property type="entry name" value="NAD(P)-binding Rossmann-like Domain"/>
    <property type="match status" value="1"/>
</dbReference>
<dbReference type="SUPFAM" id="SSF51735">
    <property type="entry name" value="NAD(P)-binding Rossmann-fold domains"/>
    <property type="match status" value="1"/>
</dbReference>
<dbReference type="Pfam" id="PF16363">
    <property type="entry name" value="GDP_Man_Dehyd"/>
    <property type="match status" value="1"/>
</dbReference>
<evidence type="ECO:0000313" key="3">
    <source>
        <dbReference type="EMBL" id="CAA9335115.1"/>
    </source>
</evidence>
<feature type="region of interest" description="Disordered" evidence="1">
    <location>
        <begin position="264"/>
        <end position="283"/>
    </location>
</feature>
<name>A0A6J4LLQ9_9BACT</name>
<dbReference type="EC" id="5.1.3.2" evidence="3"/>
<keyword evidence="3" id="KW-0413">Isomerase</keyword>
<dbReference type="Gene3D" id="3.90.25.10">
    <property type="entry name" value="UDP-galactose 4-epimerase, domain 1"/>
    <property type="match status" value="1"/>
</dbReference>
<organism evidence="3">
    <name type="scientific">uncultured Gemmatimonadaceae bacterium</name>
    <dbReference type="NCBI Taxonomy" id="246130"/>
    <lineage>
        <taxon>Bacteria</taxon>
        <taxon>Pseudomonadati</taxon>
        <taxon>Gemmatimonadota</taxon>
        <taxon>Gemmatimonadia</taxon>
        <taxon>Gemmatimonadales</taxon>
        <taxon>Gemmatimonadaceae</taxon>
        <taxon>environmental samples</taxon>
    </lineage>
</organism>
<dbReference type="GO" id="GO:0003978">
    <property type="term" value="F:UDP-glucose 4-epimerase activity"/>
    <property type="evidence" value="ECO:0007669"/>
    <property type="project" value="UniProtKB-EC"/>
</dbReference>
<dbReference type="InterPro" id="IPR016040">
    <property type="entry name" value="NAD(P)-bd_dom"/>
</dbReference>
<dbReference type="AlphaFoldDB" id="A0A6J4LLQ9"/>
<feature type="domain" description="NAD(P)-binding" evidence="2">
    <location>
        <begin position="6"/>
        <end position="308"/>
    </location>
</feature>
<dbReference type="PANTHER" id="PTHR43000">
    <property type="entry name" value="DTDP-D-GLUCOSE 4,6-DEHYDRATASE-RELATED"/>
    <property type="match status" value="1"/>
</dbReference>
<evidence type="ECO:0000256" key="1">
    <source>
        <dbReference type="SAM" id="MobiDB-lite"/>
    </source>
</evidence>
<accession>A0A6J4LLQ9</accession>
<gene>
    <name evidence="3" type="ORF">AVDCRST_MAG40-2119</name>
</gene>
<reference evidence="3" key="1">
    <citation type="submission" date="2020-02" db="EMBL/GenBank/DDBJ databases">
        <authorList>
            <person name="Meier V. D."/>
        </authorList>
    </citation>
    <scope>NUCLEOTIDE SEQUENCE</scope>
    <source>
        <strain evidence="3">AVDCRST_MAG40</strain>
    </source>
</reference>
<dbReference type="EMBL" id="CADCTX010000631">
    <property type="protein sequence ID" value="CAA9335115.1"/>
    <property type="molecule type" value="Genomic_DNA"/>
</dbReference>
<protein>
    <submittedName>
        <fullName evidence="3">UDP-glucose 4-epimerase</fullName>
        <ecNumber evidence="3">5.1.3.2</ecNumber>
    </submittedName>
</protein>
<evidence type="ECO:0000259" key="2">
    <source>
        <dbReference type="Pfam" id="PF16363"/>
    </source>
</evidence>